<reference evidence="2" key="1">
    <citation type="journal article" date="2014" name="Int. J. Syst. Evol. Microbiol.">
        <title>Complete genome sequence of Corynebacterium casei LMG S-19264T (=DSM 44701T), isolated from a smear-ripened cheese.</title>
        <authorList>
            <consortium name="US DOE Joint Genome Institute (JGI-PGF)"/>
            <person name="Walter F."/>
            <person name="Albersmeier A."/>
            <person name="Kalinowski J."/>
            <person name="Ruckert C."/>
        </authorList>
    </citation>
    <scope>NUCLEOTIDE SEQUENCE</scope>
    <source>
        <strain evidence="2">JCM 3131</strain>
    </source>
</reference>
<keyword evidence="3" id="KW-1185">Reference proteome</keyword>
<accession>A0A918EV57</accession>
<evidence type="ECO:0000313" key="3">
    <source>
        <dbReference type="Proteomes" id="UP000620156"/>
    </source>
</evidence>
<reference evidence="2" key="2">
    <citation type="submission" date="2020-09" db="EMBL/GenBank/DDBJ databases">
        <authorList>
            <person name="Sun Q."/>
            <person name="Ohkuma M."/>
        </authorList>
    </citation>
    <scope>NUCLEOTIDE SEQUENCE</scope>
    <source>
        <strain evidence="2">JCM 3131</strain>
    </source>
</reference>
<sequence length="71" mass="7481">MGPLMVTDAGRTGFRRGARGIGKTDGVGEDRIHADFPVLAAPNLSETGRGRVLRQTAGAHDRGGSRHAESR</sequence>
<feature type="compositionally biased region" description="Basic and acidic residues" evidence="1">
    <location>
        <begin position="59"/>
        <end position="71"/>
    </location>
</feature>
<name>A0A918EV57_9ACTN</name>
<evidence type="ECO:0000313" key="2">
    <source>
        <dbReference type="EMBL" id="GGQ77114.1"/>
    </source>
</evidence>
<comment type="caution">
    <text evidence="2">The sequence shown here is derived from an EMBL/GenBank/DDBJ whole genome shotgun (WGS) entry which is preliminary data.</text>
</comment>
<evidence type="ECO:0000256" key="1">
    <source>
        <dbReference type="SAM" id="MobiDB-lite"/>
    </source>
</evidence>
<proteinExistence type="predicted"/>
<feature type="region of interest" description="Disordered" evidence="1">
    <location>
        <begin position="47"/>
        <end position="71"/>
    </location>
</feature>
<organism evidence="2 3">
    <name type="scientific">Streptomyces ruber</name>
    <dbReference type="NCBI Taxonomy" id="83378"/>
    <lineage>
        <taxon>Bacteria</taxon>
        <taxon>Bacillati</taxon>
        <taxon>Actinomycetota</taxon>
        <taxon>Actinomycetes</taxon>
        <taxon>Kitasatosporales</taxon>
        <taxon>Streptomycetaceae</taxon>
        <taxon>Streptomyces</taxon>
    </lineage>
</organism>
<protein>
    <submittedName>
        <fullName evidence="2">Uncharacterized protein</fullName>
    </submittedName>
</protein>
<dbReference type="Proteomes" id="UP000620156">
    <property type="component" value="Unassembled WGS sequence"/>
</dbReference>
<dbReference type="AlphaFoldDB" id="A0A918EV57"/>
<dbReference type="EMBL" id="BMQK01000015">
    <property type="protein sequence ID" value="GGQ77114.1"/>
    <property type="molecule type" value="Genomic_DNA"/>
</dbReference>
<gene>
    <name evidence="2" type="ORF">GCM10010145_53560</name>
</gene>
<feature type="region of interest" description="Disordered" evidence="1">
    <location>
        <begin position="1"/>
        <end position="29"/>
    </location>
</feature>